<accession>A0A735RH60</accession>
<proteinExistence type="predicted"/>
<protein>
    <submittedName>
        <fullName evidence="1">Uncharacterized protein</fullName>
    </submittedName>
</protein>
<sequence length="48" mass="5507">MSVDIDDAMAQWDAILHTDLHMAEIRHALKAGAPVSRQHWREVRDKKG</sequence>
<comment type="caution">
    <text evidence="1">The sequence shown here is derived from an EMBL/GenBank/DDBJ whole genome shotgun (WGS) entry which is preliminary data.</text>
</comment>
<dbReference type="EMBL" id="DAASUW010000015">
    <property type="protein sequence ID" value="HAE7122842.1"/>
    <property type="molecule type" value="Genomic_DNA"/>
</dbReference>
<reference evidence="1" key="1">
    <citation type="journal article" date="2018" name="Genome Biol.">
        <title>SKESA: strategic k-mer extension for scrupulous assemblies.</title>
        <authorList>
            <person name="Souvorov A."/>
            <person name="Agarwala R."/>
            <person name="Lipman D.J."/>
        </authorList>
    </citation>
    <scope>NUCLEOTIDE SEQUENCE</scope>
    <source>
        <strain evidence="1">128-87</strain>
    </source>
</reference>
<gene>
    <name evidence="1" type="ORF">GND69_002610</name>
</gene>
<evidence type="ECO:0000313" key="1">
    <source>
        <dbReference type="EMBL" id="HAE7122842.1"/>
    </source>
</evidence>
<reference evidence="1" key="2">
    <citation type="submission" date="2018-07" db="EMBL/GenBank/DDBJ databases">
        <authorList>
            <consortium name="NCBI Pathogen Detection Project"/>
        </authorList>
    </citation>
    <scope>NUCLEOTIDE SEQUENCE</scope>
    <source>
        <strain evidence="1">128-87</strain>
    </source>
</reference>
<dbReference type="RefSeq" id="WP_023222645.1">
    <property type="nucleotide sequence ID" value="NZ_PVNQ01000004.1"/>
</dbReference>
<name>A0A735RH60_SALDZ</name>
<dbReference type="AlphaFoldDB" id="A0A735RH60"/>
<organism evidence="1">
    <name type="scientific">Salmonella enterica subsp. diarizonae serovar 48:i:z</name>
    <dbReference type="NCBI Taxonomy" id="1192842"/>
    <lineage>
        <taxon>Bacteria</taxon>
        <taxon>Pseudomonadati</taxon>
        <taxon>Pseudomonadota</taxon>
        <taxon>Gammaproteobacteria</taxon>
        <taxon>Enterobacterales</taxon>
        <taxon>Enterobacteriaceae</taxon>
        <taxon>Salmonella</taxon>
    </lineage>
</organism>